<name>A0A7X0C6M3_9ACTN</name>
<keyword evidence="4 10" id="KW-0547">Nucleotide-binding</keyword>
<evidence type="ECO:0000256" key="2">
    <source>
        <dbReference type="ARBA" id="ARBA00022598"/>
    </source>
</evidence>
<dbReference type="Proteomes" id="UP000583800">
    <property type="component" value="Unassembled WGS sequence"/>
</dbReference>
<dbReference type="GO" id="GO:0042245">
    <property type="term" value="P:RNA repair"/>
    <property type="evidence" value="ECO:0007669"/>
    <property type="project" value="UniProtKB-KW"/>
</dbReference>
<keyword evidence="13" id="KW-1185">Reference proteome</keyword>
<evidence type="ECO:0000256" key="1">
    <source>
        <dbReference type="ARBA" id="ARBA00012726"/>
    </source>
</evidence>
<feature type="binding site" evidence="10">
    <location>
        <begin position="275"/>
        <end position="276"/>
    </location>
    <ligand>
        <name>GMP</name>
        <dbReference type="ChEBI" id="CHEBI:58115"/>
    </ligand>
</feature>
<dbReference type="GO" id="GO:0006281">
    <property type="term" value="P:DNA repair"/>
    <property type="evidence" value="ECO:0007669"/>
    <property type="project" value="TreeGrafter"/>
</dbReference>
<organism evidence="12 13">
    <name type="scientific">Nonomuraea muscovyensis</name>
    <dbReference type="NCBI Taxonomy" id="1124761"/>
    <lineage>
        <taxon>Bacteria</taxon>
        <taxon>Bacillati</taxon>
        <taxon>Actinomycetota</taxon>
        <taxon>Actinomycetes</taxon>
        <taxon>Streptosporangiales</taxon>
        <taxon>Streptosporangiaceae</taxon>
        <taxon>Nonomuraea</taxon>
    </lineage>
</organism>
<evidence type="ECO:0000256" key="10">
    <source>
        <dbReference type="PIRSR" id="PIRSR601233-2"/>
    </source>
</evidence>
<keyword evidence="6 10" id="KW-0342">GTP-binding</keyword>
<accession>A0A7X0C6M3</accession>
<protein>
    <recommendedName>
        <fullName evidence="1">3'-phosphate/5'-hydroxy nucleic acid ligase</fullName>
        <ecNumber evidence="1">6.5.1.8</ecNumber>
    </recommendedName>
</protein>
<comment type="cofactor">
    <cofactor evidence="11">
        <name>Mn(2+)</name>
        <dbReference type="ChEBI" id="CHEBI:29035"/>
    </cofactor>
    <text evidence="11">Binds 2 manganese ions per subunit.</text>
</comment>
<evidence type="ECO:0000256" key="9">
    <source>
        <dbReference type="PIRSR" id="PIRSR601233-1"/>
    </source>
</evidence>
<feature type="binding site" evidence="10">
    <location>
        <begin position="167"/>
        <end position="171"/>
    </location>
    <ligand>
        <name>GMP</name>
        <dbReference type="ChEBI" id="CHEBI:58115"/>
    </ligand>
</feature>
<feature type="binding site" evidence="11">
    <location>
        <position position="168"/>
    </location>
    <ligand>
        <name>Mn(2+)</name>
        <dbReference type="ChEBI" id="CHEBI:29035"/>
        <label>1</label>
    </ligand>
</feature>
<dbReference type="RefSeq" id="WP_312891779.1">
    <property type="nucleotide sequence ID" value="NZ_JACHJB010000002.1"/>
</dbReference>
<evidence type="ECO:0000256" key="5">
    <source>
        <dbReference type="ARBA" id="ARBA00022800"/>
    </source>
</evidence>
<keyword evidence="2 12" id="KW-0436">Ligase</keyword>
<keyword evidence="5" id="KW-0692">RNA repair</keyword>
<proteinExistence type="predicted"/>
<feature type="binding site" evidence="10">
    <location>
        <begin position="331"/>
        <end position="334"/>
    </location>
    <ligand>
        <name>GMP</name>
        <dbReference type="ChEBI" id="CHEBI:58115"/>
    </ligand>
</feature>
<dbReference type="GO" id="GO:0003909">
    <property type="term" value="F:DNA ligase activity"/>
    <property type="evidence" value="ECO:0007669"/>
    <property type="project" value="TreeGrafter"/>
</dbReference>
<comment type="caution">
    <text evidence="12">The sequence shown here is derived from an EMBL/GenBank/DDBJ whole genome shotgun (WGS) entry which is preliminary data.</text>
</comment>
<feature type="active site" description="GMP-histidine intermediate" evidence="9">
    <location>
        <position position="331"/>
    </location>
</feature>
<dbReference type="Pfam" id="PF01139">
    <property type="entry name" value="RtcB"/>
    <property type="match status" value="1"/>
</dbReference>
<dbReference type="GO" id="GO:0170057">
    <property type="term" value="F:RNA ligase (GTP) activity"/>
    <property type="evidence" value="ECO:0007669"/>
    <property type="project" value="UniProtKB-EC"/>
</dbReference>
<dbReference type="InterPro" id="IPR001233">
    <property type="entry name" value="RtcB"/>
</dbReference>
<feature type="binding site" evidence="11">
    <location>
        <position position="275"/>
    </location>
    <ligand>
        <name>Mn(2+)</name>
        <dbReference type="ChEBI" id="CHEBI:29035"/>
        <label>2</label>
    </ligand>
</feature>
<evidence type="ECO:0000313" key="13">
    <source>
        <dbReference type="Proteomes" id="UP000583800"/>
    </source>
</evidence>
<sequence>MGLDTMIAAHWAADEKEIPVMPNQPAPNLMSWASEIDEGAILQAARTARLPFVAGHVALMPDAHVGIGATVGSVIPTEGAIIPAAVGVDIGCGMVATETTLTAADLPDDLARLMPIVERRIPAGVGKGHDDPAVDRTLADLGLPYTSLTPKQETKVAAQFGTLGSGNHFVEVCLDERERVWTVLHSGSRGIGNQLATKHIAGARALMRRLAIGLEDPDLAYFTQSTPEFTAYIEDMLWAQRYAMASRARMDRVLVDALFRVVGTGSRVRTINCHHNYSERETHGGKDLWITRKGAIKAASGDEGVIPGSMGTRSYIVRGAGNPASYNSCSHGAGRRMSRGRAKRELSARSLTEAMRGRTWNSDRADALVDEHPEAYKPIDQVMADQRDLVEVQHTLSQVFNYKG</sequence>
<evidence type="ECO:0000256" key="3">
    <source>
        <dbReference type="ARBA" id="ARBA00022723"/>
    </source>
</evidence>
<dbReference type="SUPFAM" id="SSF103365">
    <property type="entry name" value="Hypothetical protein PH1602"/>
    <property type="match status" value="1"/>
</dbReference>
<evidence type="ECO:0000256" key="4">
    <source>
        <dbReference type="ARBA" id="ARBA00022741"/>
    </source>
</evidence>
<dbReference type="InterPro" id="IPR036025">
    <property type="entry name" value="RtcB-like_sf"/>
</dbReference>
<keyword evidence="7 11" id="KW-0464">Manganese</keyword>
<reference evidence="12 13" key="1">
    <citation type="submission" date="2020-08" db="EMBL/GenBank/DDBJ databases">
        <title>Sequencing the genomes of 1000 actinobacteria strains.</title>
        <authorList>
            <person name="Klenk H.-P."/>
        </authorList>
    </citation>
    <scope>NUCLEOTIDE SEQUENCE [LARGE SCALE GENOMIC DNA]</scope>
    <source>
        <strain evidence="12 13">DSM 45913</strain>
    </source>
</reference>
<evidence type="ECO:0000313" key="12">
    <source>
        <dbReference type="EMBL" id="MBB6348390.1"/>
    </source>
</evidence>
<dbReference type="GO" id="GO:0006396">
    <property type="term" value="P:RNA processing"/>
    <property type="evidence" value="ECO:0007669"/>
    <property type="project" value="InterPro"/>
</dbReference>
<feature type="binding site" evidence="10">
    <location>
        <position position="314"/>
    </location>
    <ligand>
        <name>GMP</name>
        <dbReference type="ChEBI" id="CHEBI:58115"/>
    </ligand>
</feature>
<dbReference type="GO" id="GO:0005525">
    <property type="term" value="F:GTP binding"/>
    <property type="evidence" value="ECO:0007669"/>
    <property type="project" value="UniProtKB-KW"/>
</dbReference>
<dbReference type="PANTHER" id="PTHR43749">
    <property type="entry name" value="RNA-SPLICING LIGASE RTCB"/>
    <property type="match status" value="1"/>
</dbReference>
<dbReference type="PANTHER" id="PTHR43749:SF2">
    <property type="entry name" value="RNA-SPLICING LIGASE RTCB"/>
    <property type="match status" value="1"/>
</dbReference>
<dbReference type="Gene3D" id="3.90.1860.10">
    <property type="entry name" value="tRNA-splicing ligase RtcB"/>
    <property type="match status" value="1"/>
</dbReference>
<evidence type="ECO:0000256" key="6">
    <source>
        <dbReference type="ARBA" id="ARBA00023134"/>
    </source>
</evidence>
<comment type="catalytic activity">
    <reaction evidence="8">
        <text>a 3'-end 3'-phospho-ribonucleotide-RNA + a 5'-end dephospho-ribonucleoside-RNA + GTP = a ribonucleotidyl-ribonucleotide-RNA + GMP + diphosphate</text>
        <dbReference type="Rhea" id="RHEA:68076"/>
        <dbReference type="Rhea" id="RHEA-COMP:10463"/>
        <dbReference type="Rhea" id="RHEA-COMP:13936"/>
        <dbReference type="Rhea" id="RHEA-COMP:17355"/>
        <dbReference type="ChEBI" id="CHEBI:33019"/>
        <dbReference type="ChEBI" id="CHEBI:37565"/>
        <dbReference type="ChEBI" id="CHEBI:58115"/>
        <dbReference type="ChEBI" id="CHEBI:83062"/>
        <dbReference type="ChEBI" id="CHEBI:138284"/>
        <dbReference type="ChEBI" id="CHEBI:173118"/>
        <dbReference type="EC" id="6.5.1.8"/>
    </reaction>
</comment>
<feature type="binding site" evidence="11">
    <location>
        <position position="89"/>
    </location>
    <ligand>
        <name>Mn(2+)</name>
        <dbReference type="ChEBI" id="CHEBI:29035"/>
        <label>1</label>
    </ligand>
</feature>
<dbReference type="InterPro" id="IPR052915">
    <property type="entry name" value="RtcB-like"/>
</dbReference>
<feature type="binding site" evidence="11">
    <location>
        <position position="185"/>
    </location>
    <ligand>
        <name>Mn(2+)</name>
        <dbReference type="ChEBI" id="CHEBI:29035"/>
        <label>2</label>
    </ligand>
</feature>
<keyword evidence="3 11" id="KW-0479">Metal-binding</keyword>
<dbReference type="EMBL" id="JACHJB010000002">
    <property type="protein sequence ID" value="MBB6348390.1"/>
    <property type="molecule type" value="Genomic_DNA"/>
</dbReference>
<dbReference type="AlphaFoldDB" id="A0A7X0C6M3"/>
<gene>
    <name evidence="12" type="ORF">FHU36_004935</name>
</gene>
<evidence type="ECO:0000256" key="8">
    <source>
        <dbReference type="ARBA" id="ARBA00047746"/>
    </source>
</evidence>
<dbReference type="GO" id="GO:0030145">
    <property type="term" value="F:manganese ion binding"/>
    <property type="evidence" value="ECO:0007669"/>
    <property type="project" value="TreeGrafter"/>
</dbReference>
<dbReference type="EC" id="6.5.1.8" evidence="1"/>
<evidence type="ECO:0000256" key="11">
    <source>
        <dbReference type="PIRSR" id="PIRSR601233-3"/>
    </source>
</evidence>
<feature type="binding site" evidence="10">
    <location>
        <begin position="307"/>
        <end position="310"/>
    </location>
    <ligand>
        <name>GMP</name>
        <dbReference type="ChEBI" id="CHEBI:58115"/>
    </ligand>
</feature>
<evidence type="ECO:0000256" key="7">
    <source>
        <dbReference type="ARBA" id="ARBA00023211"/>
    </source>
</evidence>